<feature type="compositionally biased region" description="Basic residues" evidence="1">
    <location>
        <begin position="31"/>
        <end position="48"/>
    </location>
</feature>
<organism evidence="2 3">
    <name type="scientific">Pseudomonas maioricensis</name>
    <dbReference type="NCBI Taxonomy" id="1766623"/>
    <lineage>
        <taxon>Bacteria</taxon>
        <taxon>Pseudomonadati</taxon>
        <taxon>Pseudomonadota</taxon>
        <taxon>Gammaproteobacteria</taxon>
        <taxon>Pseudomonadales</taxon>
        <taxon>Pseudomonadaceae</taxon>
        <taxon>Pseudomonas</taxon>
    </lineage>
</organism>
<dbReference type="RefSeq" id="WP_243248671.1">
    <property type="nucleotide sequence ID" value="NZ_LOHG01000024.1"/>
</dbReference>
<feature type="region of interest" description="Disordered" evidence="1">
    <location>
        <begin position="19"/>
        <end position="50"/>
    </location>
</feature>
<feature type="compositionally biased region" description="Low complexity" evidence="1">
    <location>
        <begin position="238"/>
        <end position="250"/>
    </location>
</feature>
<reference evidence="2 3" key="1">
    <citation type="submission" date="2015-12" db="EMBL/GenBank/DDBJ databases">
        <title>Phylogenomics in the description of a new species in the Pseudomonas syringae group.</title>
        <authorList>
            <person name="Busquets A."/>
            <person name="Gomila M."/>
            <person name="Beiki F."/>
            <person name="Rahimian H."/>
            <person name="Mulet M."/>
            <person name="Sanchez D."/>
            <person name="Garcia-Valdes E."/>
            <person name="Lalucat J."/>
        </authorList>
    </citation>
    <scope>NUCLEOTIDE SEQUENCE [LARGE SCALE GENOMIC DNA]</scope>
    <source>
        <strain evidence="2 3">S25</strain>
    </source>
</reference>
<evidence type="ECO:0008006" key="4">
    <source>
        <dbReference type="Google" id="ProtNLM"/>
    </source>
</evidence>
<protein>
    <recommendedName>
        <fullName evidence="4">Replication protein</fullName>
    </recommendedName>
</protein>
<dbReference type="Proteomes" id="UP001320513">
    <property type="component" value="Unassembled WGS sequence"/>
</dbReference>
<comment type="caution">
    <text evidence="2">The sequence shown here is derived from an EMBL/GenBank/DDBJ whole genome shotgun (WGS) entry which is preliminary data.</text>
</comment>
<dbReference type="EMBL" id="LOHG01000024">
    <property type="protein sequence ID" value="MCI8212568.1"/>
    <property type="molecule type" value="Genomic_DNA"/>
</dbReference>
<keyword evidence="3" id="KW-1185">Reference proteome</keyword>
<feature type="region of interest" description="Disordered" evidence="1">
    <location>
        <begin position="227"/>
        <end position="253"/>
    </location>
</feature>
<proteinExistence type="predicted"/>
<accession>A0ABS9ZRP1</accession>
<evidence type="ECO:0000313" key="2">
    <source>
        <dbReference type="EMBL" id="MCI8212568.1"/>
    </source>
</evidence>
<sequence length="294" mass="34229">MKRAKATILPFPGSPNGAAYAGLKEVPTKTPPKRLKRVDRSEHKRRPRSLTQAQRDTFLGTAADRVREEAQNRQCKWLRPFDCFQSSGYRTHQMRWNSLAEIIEPVLARMDIATLVLGYIDKDTGEFRLNRQRGLAEDTTLQEWTVSRLFCALEASGYVRRKMRRIFHNGRYWITRVTINIRPRFFIDLGLGHMLAEARTNKRAKREQLLTNLGQKQATDRLQEAADKQMRRTSHNNAQRAAREQQAAAQEEQRVERERARVIAWTAFMAEPGIKDLPFSKRSKIFGQRYPHLI</sequence>
<evidence type="ECO:0000313" key="3">
    <source>
        <dbReference type="Proteomes" id="UP001320513"/>
    </source>
</evidence>
<evidence type="ECO:0000256" key="1">
    <source>
        <dbReference type="SAM" id="MobiDB-lite"/>
    </source>
</evidence>
<name>A0ABS9ZRP1_9PSED</name>
<gene>
    <name evidence="2" type="ORF">AUC61_23845</name>
</gene>